<organism evidence="1 2">
    <name type="scientific">Modestobacter italicus (strain DSM 44449 / CECT 9708 / BC 501)</name>
    <dbReference type="NCBI Taxonomy" id="2732864"/>
    <lineage>
        <taxon>Bacteria</taxon>
        <taxon>Bacillati</taxon>
        <taxon>Actinomycetota</taxon>
        <taxon>Actinomycetes</taxon>
        <taxon>Geodermatophilales</taxon>
        <taxon>Geodermatophilaceae</taxon>
        <taxon>Modestobacter</taxon>
    </lineage>
</organism>
<dbReference type="HOGENOM" id="CLU_2807719_0_0_11"/>
<dbReference type="KEGG" id="mmar:MODMU_5304"/>
<evidence type="ECO:0000313" key="1">
    <source>
        <dbReference type="EMBL" id="CCH90679.1"/>
    </source>
</evidence>
<dbReference type="EMBL" id="FO203431">
    <property type="protein sequence ID" value="CCH90679.1"/>
    <property type="molecule type" value="Genomic_DNA"/>
</dbReference>
<name>I4F4W6_MODI5</name>
<accession>I4F4W6</accession>
<protein>
    <submittedName>
        <fullName evidence="1">Uncharacterized protein</fullName>
    </submittedName>
</protein>
<proteinExistence type="predicted"/>
<reference evidence="1 2" key="1">
    <citation type="journal article" date="2012" name="J. Bacteriol.">
        <title>Genome Sequence of Radiation-Resistant Modestobacter marinus Strain BC501, a Representative Actinobacterium That Thrives on Calcareous Stone Surfaces.</title>
        <authorList>
            <person name="Normand P."/>
            <person name="Gury J."/>
            <person name="Pujic P."/>
            <person name="Chouaia B."/>
            <person name="Crotti E."/>
            <person name="Brusetti L."/>
            <person name="Daffonchio D."/>
            <person name="Vacherie B."/>
            <person name="Barbe V."/>
            <person name="Medigue C."/>
            <person name="Calteau A."/>
            <person name="Ghodhbane-Gtari F."/>
            <person name="Essoussi I."/>
            <person name="Nouioui I."/>
            <person name="Abbassi-Ghozzi I."/>
            <person name="Gtari M."/>
        </authorList>
    </citation>
    <scope>NUCLEOTIDE SEQUENCE [LARGE SCALE GENOMIC DNA]</scope>
    <source>
        <strain evidence="2">BC 501</strain>
    </source>
</reference>
<sequence length="67" mass="7790">MQLFPEPPALERDVVDALVAYAEQCATWLEKDMREAEARGHRPSAEQQDNLRGYRFTALFLQESYDD</sequence>
<keyword evidence="2" id="KW-1185">Reference proteome</keyword>
<dbReference type="AlphaFoldDB" id="I4F4W6"/>
<gene>
    <name evidence="1" type="ordered locus">MODMU_5304</name>
</gene>
<evidence type="ECO:0000313" key="2">
    <source>
        <dbReference type="Proteomes" id="UP000006461"/>
    </source>
</evidence>
<dbReference type="Proteomes" id="UP000006461">
    <property type="component" value="Chromosome"/>
</dbReference>